<evidence type="ECO:0000313" key="8">
    <source>
        <dbReference type="Proteomes" id="UP000399692"/>
    </source>
</evidence>
<name>A0A5E6PJE6_PSEFL</name>
<protein>
    <submittedName>
        <fullName evidence="7">Putative MFS-type transporter</fullName>
    </submittedName>
</protein>
<dbReference type="EMBL" id="CABVHF010000001">
    <property type="protein sequence ID" value="VVM43581.1"/>
    <property type="molecule type" value="Genomic_DNA"/>
</dbReference>
<dbReference type="PROSITE" id="PS00216">
    <property type="entry name" value="SUGAR_TRANSPORT_1"/>
    <property type="match status" value="1"/>
</dbReference>
<feature type="transmembrane region" description="Helical" evidence="5">
    <location>
        <begin position="448"/>
        <end position="468"/>
    </location>
</feature>
<feature type="transmembrane region" description="Helical" evidence="5">
    <location>
        <begin position="324"/>
        <end position="347"/>
    </location>
</feature>
<evidence type="ECO:0000256" key="4">
    <source>
        <dbReference type="ARBA" id="ARBA00023136"/>
    </source>
</evidence>
<evidence type="ECO:0000256" key="2">
    <source>
        <dbReference type="ARBA" id="ARBA00022692"/>
    </source>
</evidence>
<keyword evidence="3 5" id="KW-1133">Transmembrane helix</keyword>
<dbReference type="AlphaFoldDB" id="A0A5E6PJE6"/>
<evidence type="ECO:0000256" key="5">
    <source>
        <dbReference type="SAM" id="Phobius"/>
    </source>
</evidence>
<feature type="transmembrane region" description="Helical" evidence="5">
    <location>
        <begin position="359"/>
        <end position="376"/>
    </location>
</feature>
<dbReference type="SUPFAM" id="SSF103473">
    <property type="entry name" value="MFS general substrate transporter"/>
    <property type="match status" value="1"/>
</dbReference>
<keyword evidence="2 5" id="KW-0812">Transmembrane</keyword>
<feature type="domain" description="Major facilitator superfamily (MFS) profile" evidence="6">
    <location>
        <begin position="284"/>
        <end position="488"/>
    </location>
</feature>
<dbReference type="PANTHER" id="PTHR23539:SF1">
    <property type="entry name" value="MAJOR FACILITATOR SUPERFAMILY (MFS) PROFILE DOMAIN-CONTAINING PROTEIN"/>
    <property type="match status" value="1"/>
</dbReference>
<evidence type="ECO:0000256" key="1">
    <source>
        <dbReference type="ARBA" id="ARBA00004141"/>
    </source>
</evidence>
<sequence>MAKGPQSGPGDFGGEAEIWGRCAALSRHKAAPTGAVGLEPIAHYTSHSAQVRCDLTGVDNASSPHPPCETQTLDNLRQTDSHDRALDWLNFFLADVRDGLGPYLAIYLLAVHQWQPASIGLVMTIAGVTALLAQTPAGALIDRTPAKRAVVAIAALLVTGSCLLLPLISSFGLVALTQTISAIAGSVFAPAIAAITLGITGPKAFTRRVGRNETFNHAGNACSALLAGGLAYLYGPVVVFYLMAALTIASIIAVKRVPAAAIDHQLARGLSHTPTGDTQPAGLSLLLHNRTLLLFAVCCALFHLANAAMLPLVSQKLAQVDLRLATPLTSACIVAAQLVMVPMALLVGAKAEQWGRKPFLLVGFLILPLRGALYVLSDNPFWLVSVQLLDGIGAGIFGALFPIVVKDLTEGTGRFNVSLGALTAVFSLGAALSPGIAGLVVQSAGYDAAFLTLAGIAAAAFVLVLVALPETSSRSAEAPTVVPTVAGS</sequence>
<feature type="transmembrane region" description="Helical" evidence="5">
    <location>
        <begin position="292"/>
        <end position="312"/>
    </location>
</feature>
<feature type="transmembrane region" description="Helical" evidence="5">
    <location>
        <begin position="382"/>
        <end position="405"/>
    </location>
</feature>
<proteinExistence type="predicted"/>
<evidence type="ECO:0000259" key="6">
    <source>
        <dbReference type="PROSITE" id="PS50850"/>
    </source>
</evidence>
<dbReference type="InterPro" id="IPR020846">
    <property type="entry name" value="MFS_dom"/>
</dbReference>
<reference evidence="7 8" key="1">
    <citation type="submission" date="2019-09" db="EMBL/GenBank/DDBJ databases">
        <authorList>
            <person name="Chandra G."/>
            <person name="Truman W A."/>
        </authorList>
    </citation>
    <scope>NUCLEOTIDE SEQUENCE [LARGE SCALE GENOMIC DNA]</scope>
    <source>
        <strain evidence="7">PS631</strain>
    </source>
</reference>
<dbReference type="GO" id="GO:0022857">
    <property type="term" value="F:transmembrane transporter activity"/>
    <property type="evidence" value="ECO:0007669"/>
    <property type="project" value="InterPro"/>
</dbReference>
<dbReference type="InterPro" id="IPR011701">
    <property type="entry name" value="MFS"/>
</dbReference>
<feature type="transmembrane region" description="Helical" evidence="5">
    <location>
        <begin position="117"/>
        <end position="137"/>
    </location>
</feature>
<accession>A0A5E6PJE6</accession>
<dbReference type="Pfam" id="PF07690">
    <property type="entry name" value="MFS_1"/>
    <property type="match status" value="1"/>
</dbReference>
<dbReference type="PANTHER" id="PTHR23539">
    <property type="entry name" value="MFS TRANSPORTER"/>
    <property type="match status" value="1"/>
</dbReference>
<dbReference type="InterPro" id="IPR036259">
    <property type="entry name" value="MFS_trans_sf"/>
</dbReference>
<dbReference type="Gene3D" id="1.20.1250.20">
    <property type="entry name" value="MFS general substrate transporter like domains"/>
    <property type="match status" value="2"/>
</dbReference>
<feature type="transmembrane region" description="Helical" evidence="5">
    <location>
        <begin position="240"/>
        <end position="258"/>
    </location>
</feature>
<dbReference type="Proteomes" id="UP000399692">
    <property type="component" value="Unassembled WGS sequence"/>
</dbReference>
<keyword evidence="4 5" id="KW-0472">Membrane</keyword>
<comment type="subcellular location">
    <subcellularLocation>
        <location evidence="1">Membrane</location>
        <topology evidence="1">Multi-pass membrane protein</topology>
    </subcellularLocation>
</comment>
<gene>
    <name evidence="7" type="ORF">PS631_00419</name>
</gene>
<evidence type="ECO:0000256" key="3">
    <source>
        <dbReference type="ARBA" id="ARBA00022989"/>
    </source>
</evidence>
<feature type="transmembrane region" description="Helical" evidence="5">
    <location>
        <begin position="149"/>
        <end position="168"/>
    </location>
</feature>
<dbReference type="InterPro" id="IPR005829">
    <property type="entry name" value="Sugar_transporter_CS"/>
</dbReference>
<feature type="transmembrane region" description="Helical" evidence="5">
    <location>
        <begin position="180"/>
        <end position="202"/>
    </location>
</feature>
<organism evidence="7 8">
    <name type="scientific">Pseudomonas fluorescens</name>
    <dbReference type="NCBI Taxonomy" id="294"/>
    <lineage>
        <taxon>Bacteria</taxon>
        <taxon>Pseudomonadati</taxon>
        <taxon>Pseudomonadota</taxon>
        <taxon>Gammaproteobacteria</taxon>
        <taxon>Pseudomonadales</taxon>
        <taxon>Pseudomonadaceae</taxon>
        <taxon>Pseudomonas</taxon>
    </lineage>
</organism>
<feature type="transmembrane region" description="Helical" evidence="5">
    <location>
        <begin position="417"/>
        <end position="442"/>
    </location>
</feature>
<dbReference type="GO" id="GO:0016020">
    <property type="term" value="C:membrane"/>
    <property type="evidence" value="ECO:0007669"/>
    <property type="project" value="UniProtKB-SubCell"/>
</dbReference>
<evidence type="ECO:0000313" key="7">
    <source>
        <dbReference type="EMBL" id="VVM43581.1"/>
    </source>
</evidence>
<dbReference type="PROSITE" id="PS50850">
    <property type="entry name" value="MFS"/>
    <property type="match status" value="1"/>
</dbReference>